<reference evidence="3" key="1">
    <citation type="journal article" date="2019" name="Int. J. Syst. Evol. Microbiol.">
        <title>The Global Catalogue of Microorganisms (GCM) 10K type strain sequencing project: providing services to taxonomists for standard genome sequencing and annotation.</title>
        <authorList>
            <consortium name="The Broad Institute Genomics Platform"/>
            <consortium name="The Broad Institute Genome Sequencing Center for Infectious Disease"/>
            <person name="Wu L."/>
            <person name="Ma J."/>
        </authorList>
    </citation>
    <scope>NUCLEOTIDE SEQUENCE [LARGE SCALE GENOMIC DNA]</scope>
    <source>
        <strain evidence="3">CGMCC 1.15399</strain>
    </source>
</reference>
<dbReference type="PANTHER" id="PTHR33336:SF3">
    <property type="entry name" value="ABM DOMAIN-CONTAINING PROTEIN"/>
    <property type="match status" value="1"/>
</dbReference>
<keyword evidence="2" id="KW-0503">Monooxygenase</keyword>
<dbReference type="Gene3D" id="3.30.70.100">
    <property type="match status" value="1"/>
</dbReference>
<evidence type="ECO:0000259" key="1">
    <source>
        <dbReference type="PROSITE" id="PS51725"/>
    </source>
</evidence>
<dbReference type="InterPro" id="IPR007138">
    <property type="entry name" value="ABM_dom"/>
</dbReference>
<gene>
    <name evidence="2" type="ORF">ACFSJ0_50035</name>
</gene>
<evidence type="ECO:0000313" key="2">
    <source>
        <dbReference type="EMBL" id="MFD1545259.1"/>
    </source>
</evidence>
<proteinExistence type="predicted"/>
<dbReference type="EC" id="1.-.-.-" evidence="2"/>
<dbReference type="PROSITE" id="PS51725">
    <property type="entry name" value="ABM"/>
    <property type="match status" value="1"/>
</dbReference>
<evidence type="ECO:0000313" key="3">
    <source>
        <dbReference type="Proteomes" id="UP001597097"/>
    </source>
</evidence>
<dbReference type="Proteomes" id="UP001597097">
    <property type="component" value="Unassembled WGS sequence"/>
</dbReference>
<dbReference type="SUPFAM" id="SSF54909">
    <property type="entry name" value="Dimeric alpha+beta barrel"/>
    <property type="match status" value="1"/>
</dbReference>
<dbReference type="RefSeq" id="WP_378625598.1">
    <property type="nucleotide sequence ID" value="NZ_JBHUCM010000047.1"/>
</dbReference>
<dbReference type="InterPro" id="IPR011008">
    <property type="entry name" value="Dimeric_a/b-barrel"/>
</dbReference>
<keyword evidence="2" id="KW-0560">Oxidoreductase</keyword>
<feature type="domain" description="ABM" evidence="1">
    <location>
        <begin position="17"/>
        <end position="105"/>
    </location>
</feature>
<accession>A0ABW4GS90</accession>
<name>A0ABW4GS90_9ACTN</name>
<dbReference type="Pfam" id="PF03992">
    <property type="entry name" value="ABM"/>
    <property type="match status" value="1"/>
</dbReference>
<feature type="non-terminal residue" evidence="2">
    <location>
        <position position="1"/>
    </location>
</feature>
<sequence>HELLRFSASTWKNGLMIFITAKFRVLPEHADRFPEIAGEFTQATRDEPGCLWFDWSRSLADPAEYVLVEAFRDGEAGAAHVQSEHFRKAQQTLPPYLAETPRIVNATVPQDDWSLLGEMAVPERD</sequence>
<dbReference type="PANTHER" id="PTHR33336">
    <property type="entry name" value="QUINOL MONOOXYGENASE YGIN-RELATED"/>
    <property type="match status" value="1"/>
</dbReference>
<comment type="caution">
    <text evidence="2">The sequence shown here is derived from an EMBL/GenBank/DDBJ whole genome shotgun (WGS) entry which is preliminary data.</text>
</comment>
<organism evidence="2 3">
    <name type="scientific">Nonomuraea guangzhouensis</name>
    <dbReference type="NCBI Taxonomy" id="1291555"/>
    <lineage>
        <taxon>Bacteria</taxon>
        <taxon>Bacillati</taxon>
        <taxon>Actinomycetota</taxon>
        <taxon>Actinomycetes</taxon>
        <taxon>Streptosporangiales</taxon>
        <taxon>Streptosporangiaceae</taxon>
        <taxon>Nonomuraea</taxon>
    </lineage>
</organism>
<keyword evidence="3" id="KW-1185">Reference proteome</keyword>
<dbReference type="EMBL" id="JBHUCM010000047">
    <property type="protein sequence ID" value="MFD1545259.1"/>
    <property type="molecule type" value="Genomic_DNA"/>
</dbReference>
<dbReference type="GO" id="GO:0004497">
    <property type="term" value="F:monooxygenase activity"/>
    <property type="evidence" value="ECO:0007669"/>
    <property type="project" value="UniProtKB-KW"/>
</dbReference>
<protein>
    <submittedName>
        <fullName evidence="2">Quinol monooxygenase</fullName>
        <ecNumber evidence="2">1.-.-.-</ecNumber>
    </submittedName>
</protein>
<dbReference type="InterPro" id="IPR050744">
    <property type="entry name" value="AI-2_Isomerase_LsrG"/>
</dbReference>